<dbReference type="CDD" id="cd02947">
    <property type="entry name" value="TRX_family"/>
    <property type="match status" value="1"/>
</dbReference>
<dbReference type="Pfam" id="PF00085">
    <property type="entry name" value="Thioredoxin"/>
    <property type="match status" value="1"/>
</dbReference>
<keyword evidence="2" id="KW-1015">Disulfide bond</keyword>
<feature type="chain" id="PRO_5040857864" evidence="4">
    <location>
        <begin position="26"/>
        <end position="135"/>
    </location>
</feature>
<keyword evidence="4" id="KW-0732">Signal</keyword>
<evidence type="ECO:0000256" key="4">
    <source>
        <dbReference type="SAM" id="SignalP"/>
    </source>
</evidence>
<evidence type="ECO:0000259" key="5">
    <source>
        <dbReference type="PROSITE" id="PS51352"/>
    </source>
</evidence>
<dbReference type="AlphaFoldDB" id="A0A9W7Q6T3"/>
<evidence type="ECO:0000256" key="3">
    <source>
        <dbReference type="ARBA" id="ARBA00023284"/>
    </source>
</evidence>
<comment type="similarity">
    <text evidence="1">Belongs to the thioredoxin family.</text>
</comment>
<evidence type="ECO:0000313" key="6">
    <source>
        <dbReference type="EMBL" id="KAA6470073.1"/>
    </source>
</evidence>
<dbReference type="RefSeq" id="WP_098578434.1">
    <property type="nucleotide sequence ID" value="NZ_QSMZ01000006.1"/>
</dbReference>
<gene>
    <name evidence="6" type="ORF">DX932_09470</name>
</gene>
<reference evidence="6 7" key="1">
    <citation type="submission" date="2018-08" db="EMBL/GenBank/DDBJ databases">
        <title>Bacillus phenotypic plasticity.</title>
        <authorList>
            <person name="Hurtado E."/>
        </authorList>
    </citation>
    <scope>NUCLEOTIDE SEQUENCE [LARGE SCALE GENOMIC DNA]</scope>
    <source>
        <strain evidence="6 7">111b</strain>
    </source>
</reference>
<dbReference type="InterPro" id="IPR013766">
    <property type="entry name" value="Thioredoxin_domain"/>
</dbReference>
<accession>A0A9W7Q6T3</accession>
<name>A0A9W7Q6T3_BACCE</name>
<sequence>MKKLIIFSSLFLSVLILCYSFNVSTTKTKEMYYQKQITPDQLQSKILNKEHKVVYFYQTNCQYCKNVTPIVIPMAEKMNINMEVINLEENPEGWKEFNIEGTPTIVNYKNGKEINRIEGEESEEMFKDWFNKSKH</sequence>
<dbReference type="PANTHER" id="PTHR45663:SF11">
    <property type="entry name" value="GEO12009P1"/>
    <property type="match status" value="1"/>
</dbReference>
<evidence type="ECO:0000256" key="2">
    <source>
        <dbReference type="ARBA" id="ARBA00023157"/>
    </source>
</evidence>
<dbReference type="GO" id="GO:0015035">
    <property type="term" value="F:protein-disulfide reductase activity"/>
    <property type="evidence" value="ECO:0007669"/>
    <property type="project" value="TreeGrafter"/>
</dbReference>
<feature type="domain" description="Thioredoxin" evidence="5">
    <location>
        <begin position="12"/>
        <end position="135"/>
    </location>
</feature>
<protein>
    <submittedName>
        <fullName evidence="6">Thioredoxin</fullName>
    </submittedName>
</protein>
<dbReference type="GO" id="GO:0005737">
    <property type="term" value="C:cytoplasm"/>
    <property type="evidence" value="ECO:0007669"/>
    <property type="project" value="TreeGrafter"/>
</dbReference>
<comment type="caution">
    <text evidence="6">The sequence shown here is derived from an EMBL/GenBank/DDBJ whole genome shotgun (WGS) entry which is preliminary data.</text>
</comment>
<organism evidence="6 7">
    <name type="scientific">Bacillus cereus</name>
    <dbReference type="NCBI Taxonomy" id="1396"/>
    <lineage>
        <taxon>Bacteria</taxon>
        <taxon>Bacillati</taxon>
        <taxon>Bacillota</taxon>
        <taxon>Bacilli</taxon>
        <taxon>Bacillales</taxon>
        <taxon>Bacillaceae</taxon>
        <taxon>Bacillus</taxon>
        <taxon>Bacillus cereus group</taxon>
    </lineage>
</organism>
<feature type="signal peptide" evidence="4">
    <location>
        <begin position="1"/>
        <end position="25"/>
    </location>
</feature>
<dbReference type="Gene3D" id="3.40.30.10">
    <property type="entry name" value="Glutaredoxin"/>
    <property type="match status" value="1"/>
</dbReference>
<dbReference type="InterPro" id="IPR036249">
    <property type="entry name" value="Thioredoxin-like_sf"/>
</dbReference>
<keyword evidence="3" id="KW-0676">Redox-active center</keyword>
<proteinExistence type="inferred from homology"/>
<dbReference type="PANTHER" id="PTHR45663">
    <property type="entry name" value="GEO12009P1"/>
    <property type="match status" value="1"/>
</dbReference>
<dbReference type="SUPFAM" id="SSF52833">
    <property type="entry name" value="Thioredoxin-like"/>
    <property type="match status" value="1"/>
</dbReference>
<dbReference type="EMBL" id="QSMZ01000006">
    <property type="protein sequence ID" value="KAA6470073.1"/>
    <property type="molecule type" value="Genomic_DNA"/>
</dbReference>
<evidence type="ECO:0000313" key="7">
    <source>
        <dbReference type="Proteomes" id="UP000323321"/>
    </source>
</evidence>
<dbReference type="Proteomes" id="UP000323321">
    <property type="component" value="Unassembled WGS sequence"/>
</dbReference>
<dbReference type="PROSITE" id="PS51352">
    <property type="entry name" value="THIOREDOXIN_2"/>
    <property type="match status" value="1"/>
</dbReference>
<evidence type="ECO:0000256" key="1">
    <source>
        <dbReference type="ARBA" id="ARBA00008987"/>
    </source>
</evidence>